<dbReference type="InterPro" id="IPR000509">
    <property type="entry name" value="Ribosomal_eL36"/>
</dbReference>
<evidence type="ECO:0000256" key="3">
    <source>
        <dbReference type="ARBA" id="ARBA00023274"/>
    </source>
</evidence>
<proteinExistence type="inferred from homology"/>
<accession>A0A8X7VH77</accession>
<reference evidence="4 5" key="1">
    <citation type="submission" date="2020-02" db="EMBL/GenBank/DDBJ databases">
        <authorList>
            <person name="Ma Q."/>
            <person name="Huang Y."/>
            <person name="Song X."/>
            <person name="Pei D."/>
        </authorList>
    </citation>
    <scope>NUCLEOTIDE SEQUENCE [LARGE SCALE GENOMIC DNA]</scope>
    <source>
        <strain evidence="4">Sxm20200214</strain>
        <tissue evidence="4">Leaf</tissue>
    </source>
</reference>
<protein>
    <recommendedName>
        <fullName evidence="6">60S ribosomal protein L36</fullName>
    </recommendedName>
</protein>
<dbReference type="Gene3D" id="1.10.10.1760">
    <property type="entry name" value="60S ribosomal protein L36"/>
    <property type="match status" value="1"/>
</dbReference>
<keyword evidence="2" id="KW-0689">Ribosomal protein</keyword>
<dbReference type="Proteomes" id="UP000886595">
    <property type="component" value="Unassembled WGS sequence"/>
</dbReference>
<dbReference type="Pfam" id="PF01158">
    <property type="entry name" value="Ribosomal_L36e"/>
    <property type="match status" value="1"/>
</dbReference>
<dbReference type="InterPro" id="IPR038097">
    <property type="entry name" value="Ribosomal_eL36_sf"/>
</dbReference>
<evidence type="ECO:0000256" key="2">
    <source>
        <dbReference type="ARBA" id="ARBA00022980"/>
    </source>
</evidence>
<dbReference type="PANTHER" id="PTHR10114">
    <property type="entry name" value="60S RIBOSOMAL PROTEIN L36"/>
    <property type="match status" value="1"/>
</dbReference>
<dbReference type="OrthoDB" id="25649at2759"/>
<evidence type="ECO:0000256" key="1">
    <source>
        <dbReference type="ARBA" id="ARBA00006509"/>
    </source>
</evidence>
<name>A0A8X7VH77_BRACI</name>
<dbReference type="GO" id="GO:0005840">
    <property type="term" value="C:ribosome"/>
    <property type="evidence" value="ECO:0007669"/>
    <property type="project" value="UniProtKB-KW"/>
</dbReference>
<evidence type="ECO:0000313" key="5">
    <source>
        <dbReference type="Proteomes" id="UP000886595"/>
    </source>
</evidence>
<comment type="similarity">
    <text evidence="1">Belongs to the eukaryotic ribosomal protein eL36 family.</text>
</comment>
<evidence type="ECO:0008006" key="6">
    <source>
        <dbReference type="Google" id="ProtNLM"/>
    </source>
</evidence>
<organism evidence="4 5">
    <name type="scientific">Brassica carinata</name>
    <name type="common">Ethiopian mustard</name>
    <name type="synonym">Abyssinian cabbage</name>
    <dbReference type="NCBI Taxonomy" id="52824"/>
    <lineage>
        <taxon>Eukaryota</taxon>
        <taxon>Viridiplantae</taxon>
        <taxon>Streptophyta</taxon>
        <taxon>Embryophyta</taxon>
        <taxon>Tracheophyta</taxon>
        <taxon>Spermatophyta</taxon>
        <taxon>Magnoliopsida</taxon>
        <taxon>eudicotyledons</taxon>
        <taxon>Gunneridae</taxon>
        <taxon>Pentapetalae</taxon>
        <taxon>rosids</taxon>
        <taxon>malvids</taxon>
        <taxon>Brassicales</taxon>
        <taxon>Brassicaceae</taxon>
        <taxon>Brassiceae</taxon>
        <taxon>Brassica</taxon>
    </lineage>
</organism>
<dbReference type="GO" id="GO:0003735">
    <property type="term" value="F:structural constituent of ribosome"/>
    <property type="evidence" value="ECO:0007669"/>
    <property type="project" value="InterPro"/>
</dbReference>
<keyword evidence="5" id="KW-1185">Reference proteome</keyword>
<dbReference type="EMBL" id="JAAMPC010000005">
    <property type="protein sequence ID" value="KAG2311216.1"/>
    <property type="molecule type" value="Genomic_DNA"/>
</dbReference>
<dbReference type="AlphaFoldDB" id="A0A8X7VH77"/>
<dbReference type="FunFam" id="1.10.10.1760:FF:000001">
    <property type="entry name" value="60S ribosomal protein L36"/>
    <property type="match status" value="1"/>
</dbReference>
<dbReference type="GO" id="GO:0006412">
    <property type="term" value="P:translation"/>
    <property type="evidence" value="ECO:0007669"/>
    <property type="project" value="InterPro"/>
</dbReference>
<dbReference type="GO" id="GO:1990904">
    <property type="term" value="C:ribonucleoprotein complex"/>
    <property type="evidence" value="ECO:0007669"/>
    <property type="project" value="UniProtKB-KW"/>
</dbReference>
<keyword evidence="3" id="KW-0687">Ribonucleoprotein</keyword>
<comment type="caution">
    <text evidence="4">The sequence shown here is derived from an EMBL/GenBank/DDBJ whole genome shotgun (WGS) entry which is preliminary data.</text>
</comment>
<sequence length="116" mass="13448">MEYSRSFGIINLCCSIIFEQRTRCYKIRVGSASPKEKTSKTTLFIRSLIREEAGFAPYEKRTTGLLKVGKDKRVLLRLLIKRKLGTHKRTKSKREDMSIVLCKMRYARGATTDKKI</sequence>
<gene>
    <name evidence="4" type="ORF">Bca52824_022773</name>
</gene>
<evidence type="ECO:0000313" key="4">
    <source>
        <dbReference type="EMBL" id="KAG2311216.1"/>
    </source>
</evidence>